<dbReference type="InterPro" id="IPR036890">
    <property type="entry name" value="HATPase_C_sf"/>
</dbReference>
<dbReference type="Gene3D" id="1.20.5.1930">
    <property type="match status" value="1"/>
</dbReference>
<comment type="caution">
    <text evidence="8">The sequence shown here is derived from an EMBL/GenBank/DDBJ whole genome shotgun (WGS) entry which is preliminary data.</text>
</comment>
<dbReference type="InterPro" id="IPR001789">
    <property type="entry name" value="Sig_transdc_resp-reg_receiver"/>
</dbReference>
<dbReference type="GO" id="GO:0000155">
    <property type="term" value="F:phosphorelay sensor kinase activity"/>
    <property type="evidence" value="ECO:0007669"/>
    <property type="project" value="InterPro"/>
</dbReference>
<feature type="modified residue" description="4-aspartylphosphate" evidence="4">
    <location>
        <position position="63"/>
    </location>
</feature>
<keyword evidence="5" id="KW-0175">Coiled coil</keyword>
<accession>A0A557RZL3</accession>
<reference evidence="8 9" key="1">
    <citation type="submission" date="2019-07" db="EMBL/GenBank/DDBJ databases">
        <title>The pathways for chlorine oxyanion respiration interact through the shared metabolite chlorate.</title>
        <authorList>
            <person name="Barnum T.P."/>
            <person name="Cheng Y."/>
            <person name="Hill K.A."/>
            <person name="Lucas L.N."/>
            <person name="Carlson H.K."/>
            <person name="Coates J.D."/>
        </authorList>
    </citation>
    <scope>NUCLEOTIDE SEQUENCE [LARGE SCALE GENOMIC DNA]</scope>
    <source>
        <strain evidence="8 9">SFB-1</strain>
    </source>
</reference>
<dbReference type="SMART" id="SM00448">
    <property type="entry name" value="REC"/>
    <property type="match status" value="1"/>
</dbReference>
<dbReference type="CDD" id="cd16917">
    <property type="entry name" value="HATPase_UhpB-NarQ-NarX-like"/>
    <property type="match status" value="1"/>
</dbReference>
<dbReference type="SUPFAM" id="SSF55874">
    <property type="entry name" value="ATPase domain of HSP90 chaperone/DNA topoisomerase II/histidine kinase"/>
    <property type="match status" value="1"/>
</dbReference>
<keyword evidence="1" id="KW-0808">Transferase</keyword>
<dbReference type="Pfam" id="PF00072">
    <property type="entry name" value="Response_reg"/>
    <property type="match status" value="1"/>
</dbReference>
<dbReference type="Gene3D" id="3.30.450.20">
    <property type="entry name" value="PAS domain"/>
    <property type="match status" value="1"/>
</dbReference>
<dbReference type="SUPFAM" id="SSF52172">
    <property type="entry name" value="CheY-like"/>
    <property type="match status" value="1"/>
</dbReference>
<dbReference type="InterPro" id="IPR003594">
    <property type="entry name" value="HATPase_dom"/>
</dbReference>
<dbReference type="Pfam" id="PF08447">
    <property type="entry name" value="PAS_3"/>
    <property type="match status" value="1"/>
</dbReference>
<keyword evidence="4" id="KW-0597">Phosphoprotein</keyword>
<dbReference type="CDD" id="cd00130">
    <property type="entry name" value="PAS"/>
    <property type="match status" value="1"/>
</dbReference>
<dbReference type="Gene3D" id="3.30.565.10">
    <property type="entry name" value="Histidine kinase-like ATPase, C-terminal domain"/>
    <property type="match status" value="1"/>
</dbReference>
<gene>
    <name evidence="8" type="ORF">FHP89_20395</name>
</gene>
<name>A0A557RZL3_9RHOO</name>
<dbReference type="PROSITE" id="PS50110">
    <property type="entry name" value="RESPONSE_REGULATORY"/>
    <property type="match status" value="1"/>
</dbReference>
<protein>
    <submittedName>
        <fullName evidence="8">Response regulator</fullName>
    </submittedName>
</protein>
<dbReference type="AlphaFoldDB" id="A0A557RZL3"/>
<evidence type="ECO:0000313" key="9">
    <source>
        <dbReference type="Proteomes" id="UP000318349"/>
    </source>
</evidence>
<dbReference type="CDD" id="cd00156">
    <property type="entry name" value="REC"/>
    <property type="match status" value="1"/>
</dbReference>
<dbReference type="Pfam" id="PF02518">
    <property type="entry name" value="HATPase_c"/>
    <property type="match status" value="1"/>
</dbReference>
<dbReference type="InterPro" id="IPR013655">
    <property type="entry name" value="PAS_fold_3"/>
</dbReference>
<evidence type="ECO:0000256" key="5">
    <source>
        <dbReference type="SAM" id="Coils"/>
    </source>
</evidence>
<dbReference type="GO" id="GO:0016020">
    <property type="term" value="C:membrane"/>
    <property type="evidence" value="ECO:0007669"/>
    <property type="project" value="InterPro"/>
</dbReference>
<dbReference type="InterPro" id="IPR000014">
    <property type="entry name" value="PAS"/>
</dbReference>
<dbReference type="SMART" id="SM00387">
    <property type="entry name" value="HATPase_c"/>
    <property type="match status" value="1"/>
</dbReference>
<dbReference type="GO" id="GO:0046983">
    <property type="term" value="F:protein dimerization activity"/>
    <property type="evidence" value="ECO:0007669"/>
    <property type="project" value="InterPro"/>
</dbReference>
<feature type="domain" description="Histidine kinase" evidence="6">
    <location>
        <begin position="405"/>
        <end position="494"/>
    </location>
</feature>
<dbReference type="InterPro" id="IPR011006">
    <property type="entry name" value="CheY-like_superfamily"/>
</dbReference>
<dbReference type="InterPro" id="IPR005467">
    <property type="entry name" value="His_kinase_dom"/>
</dbReference>
<dbReference type="Pfam" id="PF07730">
    <property type="entry name" value="HisKA_3"/>
    <property type="match status" value="1"/>
</dbReference>
<sequence>MPAESPRGPRLCVLLIEDSEDDALLLVHRFRSSGYTLDVLRVDTPDQTEAALRSRNWDVVISDHDLPGFSAISALGIIKQLELDVPFIIVSGVIREETAITAMRAGAHDYLSKNQLERLIPAVEREVREAENRRQSRQALAAQHEADARFQAVAASTPGVIFQMTRHASGQLSFAYASDATDMLLGVSAQQLCEDGAHFSRMLLPDDHQALDDALASSASTGGRLNWEGRIQTGAGDTKWINVRGSVRRGPMHEAIWEGVMWNITHSKQTEAELRASQDHLKALSNHLQHAKEEERERIARDVHDVLGGHLVALKFSASLMASRLDAPAEQRLAQVTSIEALIDEAIDTVSRVTRELRPGILKDFGLAAAIESHAEDFSKRTGIHCHVLCADDDIELPEAESIALFRIFQESLTNVSKHAKAEHVEIRLVHTGDGVSLEVGDDGIGLADTDLAKPHSFGLRGVRERVTSLGGCVDFSRRMPKGTRLQVVLPLSDMSTASSDQELSS</sequence>
<dbReference type="Gene3D" id="3.40.50.2300">
    <property type="match status" value="1"/>
</dbReference>
<evidence type="ECO:0000256" key="3">
    <source>
        <dbReference type="ARBA" id="ARBA00023012"/>
    </source>
</evidence>
<dbReference type="PANTHER" id="PTHR24421">
    <property type="entry name" value="NITRATE/NITRITE SENSOR PROTEIN NARX-RELATED"/>
    <property type="match status" value="1"/>
</dbReference>
<dbReference type="Proteomes" id="UP000318349">
    <property type="component" value="Unassembled WGS sequence"/>
</dbReference>
<keyword evidence="3" id="KW-0902">Two-component regulatory system</keyword>
<keyword evidence="2" id="KW-0418">Kinase</keyword>
<dbReference type="InterPro" id="IPR035965">
    <property type="entry name" value="PAS-like_dom_sf"/>
</dbReference>
<dbReference type="InterPro" id="IPR011712">
    <property type="entry name" value="Sig_transdc_His_kin_sub3_dim/P"/>
</dbReference>
<dbReference type="EMBL" id="VMNI01000032">
    <property type="protein sequence ID" value="TVO70568.1"/>
    <property type="molecule type" value="Genomic_DNA"/>
</dbReference>
<dbReference type="PANTHER" id="PTHR24421:SF59">
    <property type="entry name" value="OXYGEN SENSOR HISTIDINE KINASE NREB"/>
    <property type="match status" value="1"/>
</dbReference>
<evidence type="ECO:0000313" key="8">
    <source>
        <dbReference type="EMBL" id="TVO70568.1"/>
    </source>
</evidence>
<evidence type="ECO:0000256" key="4">
    <source>
        <dbReference type="PROSITE-ProRule" id="PRU00169"/>
    </source>
</evidence>
<evidence type="ECO:0000259" key="7">
    <source>
        <dbReference type="PROSITE" id="PS50110"/>
    </source>
</evidence>
<evidence type="ECO:0000259" key="6">
    <source>
        <dbReference type="PROSITE" id="PS50109"/>
    </source>
</evidence>
<evidence type="ECO:0000256" key="2">
    <source>
        <dbReference type="ARBA" id="ARBA00022777"/>
    </source>
</evidence>
<dbReference type="SUPFAM" id="SSF55785">
    <property type="entry name" value="PYP-like sensor domain (PAS domain)"/>
    <property type="match status" value="1"/>
</dbReference>
<dbReference type="InterPro" id="IPR050482">
    <property type="entry name" value="Sensor_HK_TwoCompSys"/>
</dbReference>
<evidence type="ECO:0000256" key="1">
    <source>
        <dbReference type="ARBA" id="ARBA00022679"/>
    </source>
</evidence>
<organism evidence="8 9">
    <name type="scientific">Denitromonas halophila</name>
    <dbReference type="NCBI Taxonomy" id="1629404"/>
    <lineage>
        <taxon>Bacteria</taxon>
        <taxon>Pseudomonadati</taxon>
        <taxon>Pseudomonadota</taxon>
        <taxon>Betaproteobacteria</taxon>
        <taxon>Rhodocyclales</taxon>
        <taxon>Zoogloeaceae</taxon>
        <taxon>Denitromonas</taxon>
    </lineage>
</organism>
<dbReference type="PROSITE" id="PS50109">
    <property type="entry name" value="HIS_KIN"/>
    <property type="match status" value="1"/>
</dbReference>
<feature type="domain" description="Response regulatory" evidence="7">
    <location>
        <begin position="12"/>
        <end position="128"/>
    </location>
</feature>
<feature type="coiled-coil region" evidence="5">
    <location>
        <begin position="113"/>
        <end position="147"/>
    </location>
</feature>
<proteinExistence type="predicted"/>